<feature type="domain" description="HAMP" evidence="7">
    <location>
        <begin position="209"/>
        <end position="261"/>
    </location>
</feature>
<dbReference type="PANTHER" id="PTHR43531">
    <property type="entry name" value="PROTEIN ICFG"/>
    <property type="match status" value="1"/>
</dbReference>
<dbReference type="EMBL" id="QFZK01000021">
    <property type="protein sequence ID" value="RFO95155.1"/>
    <property type="molecule type" value="Genomic_DNA"/>
</dbReference>
<reference evidence="8 9" key="1">
    <citation type="submission" date="2018-05" db="EMBL/GenBank/DDBJ databases">
        <title>Rhodoferax soyangensis sp.nov., isolated from an oligotrophic freshwater lake.</title>
        <authorList>
            <person name="Park M."/>
        </authorList>
    </citation>
    <scope>NUCLEOTIDE SEQUENCE [LARGE SCALE GENOMIC DNA]</scope>
    <source>
        <strain evidence="8 9">IMCC26218</strain>
    </source>
</reference>
<dbReference type="SMART" id="SM00304">
    <property type="entry name" value="HAMP"/>
    <property type="match status" value="1"/>
</dbReference>
<evidence type="ECO:0000256" key="3">
    <source>
        <dbReference type="ARBA" id="ARBA00029447"/>
    </source>
</evidence>
<dbReference type="AlphaFoldDB" id="A0A3E1R709"/>
<dbReference type="GO" id="GO:0006935">
    <property type="term" value="P:chemotaxis"/>
    <property type="evidence" value="ECO:0007669"/>
    <property type="project" value="InterPro"/>
</dbReference>
<dbReference type="SUPFAM" id="SSF58104">
    <property type="entry name" value="Methyl-accepting chemotaxis protein (MCP) signaling domain"/>
    <property type="match status" value="1"/>
</dbReference>
<dbReference type="Proteomes" id="UP000260665">
    <property type="component" value="Unassembled WGS sequence"/>
</dbReference>
<keyword evidence="5" id="KW-0472">Membrane</keyword>
<dbReference type="InterPro" id="IPR003660">
    <property type="entry name" value="HAMP_dom"/>
</dbReference>
<dbReference type="GO" id="GO:0004888">
    <property type="term" value="F:transmembrane signaling receptor activity"/>
    <property type="evidence" value="ECO:0007669"/>
    <property type="project" value="InterPro"/>
</dbReference>
<evidence type="ECO:0008006" key="10">
    <source>
        <dbReference type="Google" id="ProtNLM"/>
    </source>
</evidence>
<evidence type="ECO:0000313" key="9">
    <source>
        <dbReference type="Proteomes" id="UP000260665"/>
    </source>
</evidence>
<keyword evidence="5" id="KW-1133">Transmembrane helix</keyword>
<feature type="domain" description="Methyl-accepting transducer" evidence="6">
    <location>
        <begin position="266"/>
        <end position="495"/>
    </location>
</feature>
<dbReference type="PANTHER" id="PTHR43531:SF14">
    <property type="entry name" value="METHYL-ACCEPTING CHEMOTAXIS PROTEIN I-RELATED"/>
    <property type="match status" value="1"/>
</dbReference>
<evidence type="ECO:0000256" key="5">
    <source>
        <dbReference type="SAM" id="Phobius"/>
    </source>
</evidence>
<evidence type="ECO:0000256" key="2">
    <source>
        <dbReference type="ARBA" id="ARBA00022481"/>
    </source>
</evidence>
<dbReference type="SMART" id="SM00283">
    <property type="entry name" value="MA"/>
    <property type="match status" value="1"/>
</dbReference>
<dbReference type="PROSITE" id="PS50885">
    <property type="entry name" value="HAMP"/>
    <property type="match status" value="1"/>
</dbReference>
<dbReference type="InterPro" id="IPR004089">
    <property type="entry name" value="MCPsignal_dom"/>
</dbReference>
<sequence length="521" mass="54311">MRLGYKLLAAPLLTAVVVIAAGQINGYLQNVQADKGLASSKDSLDLFKTMASAQQQVAEVHAGVYRTVALVDSLDADKVKSMRAEFTTQLAGVQRVVTALAEDTALDAKVQGEIKTAAALVGSYAKQADAAINFAQIDANTGIGAMQRAEVTFKQLIKAAGEITAEIETRSHDTITQSREQGRSISWTLALVSVLVGGVAVLLAWRMQQKIVAELAHAAHVAHEVAQGNLAVDASTRRDDEVGDLLRAMGAMAQQLNQSIATVRESSESIRLASAEIATGNQDLSLRTEQTASNLQSASSSTEQLNHTVSQSAAAAQQAFALAASASAVAARGGAVMGQVVSTMEEINVSARRIFDIIGVIDGIAFQTNILALNAAVEAARAGEQGRGFAVVASEVRSLAGRSAEAAREIKTLIGVSVDKVDSGSRLVTSAGQTMDEIVGSVQRVSDIIGEISGAASEQSHGIGQVNTAVNELDQMTQQNAALVEQSAAAAQSLREQAQRLAQVVSTFKLSGQSGNVLALR</sequence>
<keyword evidence="5" id="KW-0812">Transmembrane</keyword>
<dbReference type="GO" id="GO:0007165">
    <property type="term" value="P:signal transduction"/>
    <property type="evidence" value="ECO:0007669"/>
    <property type="project" value="UniProtKB-KW"/>
</dbReference>
<dbReference type="Pfam" id="PF00672">
    <property type="entry name" value="HAMP"/>
    <property type="match status" value="1"/>
</dbReference>
<feature type="transmembrane region" description="Helical" evidence="5">
    <location>
        <begin position="185"/>
        <end position="205"/>
    </location>
</feature>
<evidence type="ECO:0000256" key="1">
    <source>
        <dbReference type="ARBA" id="ARBA00004370"/>
    </source>
</evidence>
<gene>
    <name evidence="8" type="ORF">DIC66_19795</name>
</gene>
<dbReference type="PRINTS" id="PR00260">
    <property type="entry name" value="CHEMTRNSDUCR"/>
</dbReference>
<evidence type="ECO:0000313" key="8">
    <source>
        <dbReference type="EMBL" id="RFO95155.1"/>
    </source>
</evidence>
<accession>A0A3E1R709</accession>
<dbReference type="CDD" id="cd06225">
    <property type="entry name" value="HAMP"/>
    <property type="match status" value="1"/>
</dbReference>
<dbReference type="Gene3D" id="1.10.287.950">
    <property type="entry name" value="Methyl-accepting chemotaxis protein"/>
    <property type="match status" value="1"/>
</dbReference>
<evidence type="ECO:0000256" key="4">
    <source>
        <dbReference type="PROSITE-ProRule" id="PRU00284"/>
    </source>
</evidence>
<protein>
    <recommendedName>
        <fullName evidence="10">HAMP domain-containing protein</fullName>
    </recommendedName>
</protein>
<dbReference type="FunFam" id="1.10.287.950:FF:000001">
    <property type="entry name" value="Methyl-accepting chemotaxis sensory transducer"/>
    <property type="match status" value="1"/>
</dbReference>
<evidence type="ECO:0000259" key="6">
    <source>
        <dbReference type="PROSITE" id="PS50111"/>
    </source>
</evidence>
<keyword evidence="4" id="KW-0807">Transducer</keyword>
<dbReference type="RefSeq" id="WP_117179909.1">
    <property type="nucleotide sequence ID" value="NZ_QFZK01000021.1"/>
</dbReference>
<organism evidence="8 9">
    <name type="scientific">Rhodoferax lacus</name>
    <dbReference type="NCBI Taxonomy" id="2184758"/>
    <lineage>
        <taxon>Bacteria</taxon>
        <taxon>Pseudomonadati</taxon>
        <taxon>Pseudomonadota</taxon>
        <taxon>Betaproteobacteria</taxon>
        <taxon>Burkholderiales</taxon>
        <taxon>Comamonadaceae</taxon>
        <taxon>Rhodoferax</taxon>
    </lineage>
</organism>
<dbReference type="InterPro" id="IPR051310">
    <property type="entry name" value="MCP_chemotaxis"/>
</dbReference>
<dbReference type="Pfam" id="PF00015">
    <property type="entry name" value="MCPsignal"/>
    <property type="match status" value="1"/>
</dbReference>
<dbReference type="PROSITE" id="PS50111">
    <property type="entry name" value="CHEMOTAXIS_TRANSDUC_2"/>
    <property type="match status" value="1"/>
</dbReference>
<keyword evidence="2" id="KW-0488">Methylation</keyword>
<comment type="subcellular location">
    <subcellularLocation>
        <location evidence="1">Membrane</location>
    </subcellularLocation>
</comment>
<keyword evidence="9" id="KW-1185">Reference proteome</keyword>
<evidence type="ECO:0000259" key="7">
    <source>
        <dbReference type="PROSITE" id="PS50885"/>
    </source>
</evidence>
<proteinExistence type="inferred from homology"/>
<comment type="similarity">
    <text evidence="3">Belongs to the methyl-accepting chemotaxis (MCP) protein family.</text>
</comment>
<dbReference type="Gene3D" id="6.10.340.10">
    <property type="match status" value="1"/>
</dbReference>
<comment type="caution">
    <text evidence="8">The sequence shown here is derived from an EMBL/GenBank/DDBJ whole genome shotgun (WGS) entry which is preliminary data.</text>
</comment>
<name>A0A3E1R709_9BURK</name>
<dbReference type="InterPro" id="IPR004090">
    <property type="entry name" value="Chemotax_Me-accpt_rcpt"/>
</dbReference>
<dbReference type="GO" id="GO:0005886">
    <property type="term" value="C:plasma membrane"/>
    <property type="evidence" value="ECO:0007669"/>
    <property type="project" value="TreeGrafter"/>
</dbReference>